<dbReference type="GO" id="GO:0031418">
    <property type="term" value="F:L-ascorbic acid binding"/>
    <property type="evidence" value="ECO:0007669"/>
    <property type="project" value="InterPro"/>
</dbReference>
<dbReference type="OrthoDB" id="69177at2759"/>
<organism evidence="8 9">
    <name type="scientific">Zymoseptoria brevis</name>
    <dbReference type="NCBI Taxonomy" id="1047168"/>
    <lineage>
        <taxon>Eukaryota</taxon>
        <taxon>Fungi</taxon>
        <taxon>Dikarya</taxon>
        <taxon>Ascomycota</taxon>
        <taxon>Pezizomycotina</taxon>
        <taxon>Dothideomycetes</taxon>
        <taxon>Dothideomycetidae</taxon>
        <taxon>Mycosphaerellales</taxon>
        <taxon>Mycosphaerellaceae</taxon>
        <taxon>Zymoseptoria</taxon>
    </lineage>
</organism>
<protein>
    <recommendedName>
        <fullName evidence="7">Fe2OG dioxygenase domain-containing protein</fullName>
    </recommendedName>
</protein>
<dbReference type="Gene3D" id="2.60.120.620">
    <property type="entry name" value="q2cbj1_9rhob like domain"/>
    <property type="match status" value="1"/>
</dbReference>
<dbReference type="PANTHER" id="PTHR10869:SF236">
    <property type="entry name" value="PROLYL 4-HYDROXYLASE ALPHA SUBUNIT DOMAIN-CONTAINING PROTEIN"/>
    <property type="match status" value="1"/>
</dbReference>
<dbReference type="Proteomes" id="UP000033647">
    <property type="component" value="Unassembled WGS sequence"/>
</dbReference>
<comment type="cofactor">
    <cofactor evidence="1">
        <name>L-ascorbate</name>
        <dbReference type="ChEBI" id="CHEBI:38290"/>
    </cofactor>
</comment>
<dbReference type="PANTHER" id="PTHR10869">
    <property type="entry name" value="PROLYL 4-HYDROXYLASE ALPHA SUBUNIT"/>
    <property type="match status" value="1"/>
</dbReference>
<sequence>MAPKVKTSKPGLATAKQPTPNWPEMQPLLSSSDLSFEILLQNQILTIPRLWTSTLAKKYVTFLSTLPLVTTPGKPKRGDAVRVNDRYQIDDAIFAEQLWSSTALKDLVLNAEIAEDGTPLSEAAKHELWGGEVLGLNSNIRIYRYSKGQFFDQHYDDANNVMFPSDASPQSIKGRTTWTLLLYLSSPATGCIGGETIFYPEPASKREAAPSPVIAELEIGTALLHRHGQDCMLHEGREVTAGEKWVIRSDLVVKR</sequence>
<evidence type="ECO:0000256" key="2">
    <source>
        <dbReference type="ARBA" id="ARBA00022723"/>
    </source>
</evidence>
<feature type="region of interest" description="Disordered" evidence="6">
    <location>
        <begin position="1"/>
        <end position="22"/>
    </location>
</feature>
<dbReference type="AlphaFoldDB" id="A0A0F4GZS5"/>
<dbReference type="GO" id="GO:0004656">
    <property type="term" value="F:procollagen-proline 4-dioxygenase activity"/>
    <property type="evidence" value="ECO:0007669"/>
    <property type="project" value="TreeGrafter"/>
</dbReference>
<evidence type="ECO:0000259" key="7">
    <source>
        <dbReference type="PROSITE" id="PS51471"/>
    </source>
</evidence>
<dbReference type="EMBL" id="LAFY01000271">
    <property type="protein sequence ID" value="KJY01721.1"/>
    <property type="molecule type" value="Genomic_DNA"/>
</dbReference>
<evidence type="ECO:0000256" key="3">
    <source>
        <dbReference type="ARBA" id="ARBA00022964"/>
    </source>
</evidence>
<dbReference type="InterPro" id="IPR044862">
    <property type="entry name" value="Pro_4_hyd_alph_FE2OG_OXY"/>
</dbReference>
<accession>A0A0F4GZS5</accession>
<dbReference type="InterPro" id="IPR005123">
    <property type="entry name" value="Oxoglu/Fe-dep_dioxygenase_dom"/>
</dbReference>
<name>A0A0F4GZS5_9PEZI</name>
<keyword evidence="9" id="KW-1185">Reference proteome</keyword>
<keyword evidence="4" id="KW-0560">Oxidoreductase</keyword>
<dbReference type="InterPro" id="IPR045054">
    <property type="entry name" value="P4HA-like"/>
</dbReference>
<keyword evidence="3" id="KW-0223">Dioxygenase</keyword>
<evidence type="ECO:0000256" key="1">
    <source>
        <dbReference type="ARBA" id="ARBA00001961"/>
    </source>
</evidence>
<dbReference type="FunFam" id="2.60.120.620:FF:000021">
    <property type="entry name" value="WGS project CABT00000000 data, contig 2.8"/>
    <property type="match status" value="1"/>
</dbReference>
<keyword evidence="2" id="KW-0479">Metal-binding</keyword>
<reference evidence="8 9" key="1">
    <citation type="submission" date="2015-03" db="EMBL/GenBank/DDBJ databases">
        <title>RNA-seq based gene annotation and comparative genomics of four Zymoseptoria species reveal species-specific pathogenicity related genes and transposable element activity.</title>
        <authorList>
            <person name="Grandaubert J."/>
            <person name="Bhattacharyya A."/>
            <person name="Stukenbrock E.H."/>
        </authorList>
    </citation>
    <scope>NUCLEOTIDE SEQUENCE [LARGE SCALE GENOMIC DNA]</scope>
    <source>
        <strain evidence="8 9">Zb18110</strain>
    </source>
</reference>
<gene>
    <name evidence="8" type="ORF">TI39_contig279g00008</name>
</gene>
<evidence type="ECO:0000313" key="9">
    <source>
        <dbReference type="Proteomes" id="UP000033647"/>
    </source>
</evidence>
<dbReference type="SMART" id="SM00702">
    <property type="entry name" value="P4Hc"/>
    <property type="match status" value="1"/>
</dbReference>
<comment type="caution">
    <text evidence="8">The sequence shown here is derived from an EMBL/GenBank/DDBJ whole genome shotgun (WGS) entry which is preliminary data.</text>
</comment>
<dbReference type="PROSITE" id="PS51471">
    <property type="entry name" value="FE2OG_OXY"/>
    <property type="match status" value="1"/>
</dbReference>
<evidence type="ECO:0000256" key="4">
    <source>
        <dbReference type="ARBA" id="ARBA00023002"/>
    </source>
</evidence>
<dbReference type="GO" id="GO:0005506">
    <property type="term" value="F:iron ion binding"/>
    <property type="evidence" value="ECO:0007669"/>
    <property type="project" value="InterPro"/>
</dbReference>
<evidence type="ECO:0000256" key="6">
    <source>
        <dbReference type="SAM" id="MobiDB-lite"/>
    </source>
</evidence>
<keyword evidence="5" id="KW-0408">Iron</keyword>
<feature type="domain" description="Fe2OG dioxygenase" evidence="7">
    <location>
        <begin position="135"/>
        <end position="255"/>
    </location>
</feature>
<evidence type="ECO:0000313" key="8">
    <source>
        <dbReference type="EMBL" id="KJY01721.1"/>
    </source>
</evidence>
<dbReference type="InterPro" id="IPR006620">
    <property type="entry name" value="Pro_4_hyd_alph"/>
</dbReference>
<dbReference type="GO" id="GO:0005783">
    <property type="term" value="C:endoplasmic reticulum"/>
    <property type="evidence" value="ECO:0007669"/>
    <property type="project" value="TreeGrafter"/>
</dbReference>
<proteinExistence type="predicted"/>
<dbReference type="Pfam" id="PF13640">
    <property type="entry name" value="2OG-FeII_Oxy_3"/>
    <property type="match status" value="1"/>
</dbReference>
<evidence type="ECO:0000256" key="5">
    <source>
        <dbReference type="ARBA" id="ARBA00023004"/>
    </source>
</evidence>